<sequence length="39" mass="4506">MSEICIYTFHLVAKTTPCNQKQTISSLLHFQRHKEGALM</sequence>
<dbReference type="AlphaFoldDB" id="A0A0K2TUB2"/>
<protein>
    <submittedName>
        <fullName evidence="1">Uncharacterized protein</fullName>
    </submittedName>
</protein>
<reference evidence="1" key="1">
    <citation type="submission" date="2014-05" db="EMBL/GenBank/DDBJ databases">
        <authorList>
            <person name="Chronopoulou M."/>
        </authorList>
    </citation>
    <scope>NUCLEOTIDE SEQUENCE</scope>
    <source>
        <tissue evidence="1">Whole organism</tissue>
    </source>
</reference>
<accession>A0A0K2TUB2</accession>
<dbReference type="EMBL" id="HACA01011630">
    <property type="protein sequence ID" value="CDW28991.1"/>
    <property type="molecule type" value="Transcribed_RNA"/>
</dbReference>
<organism evidence="1">
    <name type="scientific">Lepeophtheirus salmonis</name>
    <name type="common">Salmon louse</name>
    <name type="synonym">Caligus salmonis</name>
    <dbReference type="NCBI Taxonomy" id="72036"/>
    <lineage>
        <taxon>Eukaryota</taxon>
        <taxon>Metazoa</taxon>
        <taxon>Ecdysozoa</taxon>
        <taxon>Arthropoda</taxon>
        <taxon>Crustacea</taxon>
        <taxon>Multicrustacea</taxon>
        <taxon>Hexanauplia</taxon>
        <taxon>Copepoda</taxon>
        <taxon>Siphonostomatoida</taxon>
        <taxon>Caligidae</taxon>
        <taxon>Lepeophtheirus</taxon>
    </lineage>
</organism>
<name>A0A0K2TUB2_LEPSM</name>
<proteinExistence type="predicted"/>
<evidence type="ECO:0000313" key="1">
    <source>
        <dbReference type="EMBL" id="CDW28991.1"/>
    </source>
</evidence>